<comment type="caution">
    <text evidence="2">The sequence shown here is derived from an EMBL/GenBank/DDBJ whole genome shotgun (WGS) entry which is preliminary data.</text>
</comment>
<dbReference type="Proteomes" id="UP000789390">
    <property type="component" value="Unassembled WGS sequence"/>
</dbReference>
<dbReference type="Gene3D" id="3.30.710.10">
    <property type="entry name" value="Potassium Channel Kv1.1, Chain A"/>
    <property type="match status" value="1"/>
</dbReference>
<protein>
    <recommendedName>
        <fullName evidence="1">BTB domain-containing protein</fullName>
    </recommendedName>
</protein>
<dbReference type="InterPro" id="IPR011333">
    <property type="entry name" value="SKP1/BTB/POZ_sf"/>
</dbReference>
<evidence type="ECO:0000313" key="3">
    <source>
        <dbReference type="Proteomes" id="UP000789390"/>
    </source>
</evidence>
<dbReference type="SUPFAM" id="SSF54695">
    <property type="entry name" value="POZ domain"/>
    <property type="match status" value="1"/>
</dbReference>
<dbReference type="PROSITE" id="PS50097">
    <property type="entry name" value="BTB"/>
    <property type="match status" value="1"/>
</dbReference>
<dbReference type="EMBL" id="CAKKLH010000068">
    <property type="protein sequence ID" value="CAH0101895.1"/>
    <property type="molecule type" value="Genomic_DNA"/>
</dbReference>
<dbReference type="Pfam" id="PF00651">
    <property type="entry name" value="BTB"/>
    <property type="match status" value="1"/>
</dbReference>
<dbReference type="InterPro" id="IPR000210">
    <property type="entry name" value="BTB/POZ_dom"/>
</dbReference>
<organism evidence="2 3">
    <name type="scientific">Daphnia galeata</name>
    <dbReference type="NCBI Taxonomy" id="27404"/>
    <lineage>
        <taxon>Eukaryota</taxon>
        <taxon>Metazoa</taxon>
        <taxon>Ecdysozoa</taxon>
        <taxon>Arthropoda</taxon>
        <taxon>Crustacea</taxon>
        <taxon>Branchiopoda</taxon>
        <taxon>Diplostraca</taxon>
        <taxon>Cladocera</taxon>
        <taxon>Anomopoda</taxon>
        <taxon>Daphniidae</taxon>
        <taxon>Daphnia</taxon>
    </lineage>
</organism>
<dbReference type="OrthoDB" id="624345at2759"/>
<gene>
    <name evidence="2" type="ORF">DGAL_LOCUS4267</name>
</gene>
<dbReference type="Gene3D" id="1.25.40.420">
    <property type="match status" value="1"/>
</dbReference>
<keyword evidence="3" id="KW-1185">Reference proteome</keyword>
<sequence length="346" mass="39241">MASVQQISDGFYAISWDHAWMMKVDPLSASIQVDVTDATFQVIDSCNIVYNLDQETVVIEAEIVFNKSVAMDGVLIAATKNYGIQQEMTTLKESNKWTTSWPKKEDYYCRIEGSVCFSIPKCLSIGLLIYTDAESVRRRNPLFNPFVRDLWKKKRTSNECSVTFNCGAKRFDAHTVVLEPRSPVWNEIFHSAAFKDNKGIPIEIPDIEPETFEDLLRYLYIGEAECLKDDQVAEGAVNSLFRAADEYGIECLKEKCLICQCLTVDNATNFLILAYSPSRRYPSKFRKSTMDFVVENAFAVCSSNGWTEMIKTNPHIAVQVTKDLVTRLVERKSYPESISLASAELK</sequence>
<reference evidence="2" key="1">
    <citation type="submission" date="2021-11" db="EMBL/GenBank/DDBJ databases">
        <authorList>
            <person name="Schell T."/>
        </authorList>
    </citation>
    <scope>NUCLEOTIDE SEQUENCE</scope>
    <source>
        <strain evidence="2">M5</strain>
    </source>
</reference>
<dbReference type="SMART" id="SM00225">
    <property type="entry name" value="BTB"/>
    <property type="match status" value="1"/>
</dbReference>
<dbReference type="AlphaFoldDB" id="A0A8J2WCS0"/>
<evidence type="ECO:0000313" key="2">
    <source>
        <dbReference type="EMBL" id="CAH0101895.1"/>
    </source>
</evidence>
<dbReference type="PANTHER" id="PTHR24413">
    <property type="entry name" value="SPECKLE-TYPE POZ PROTEIN"/>
    <property type="match status" value="1"/>
</dbReference>
<accession>A0A8J2WCS0</accession>
<evidence type="ECO:0000259" key="1">
    <source>
        <dbReference type="PROSITE" id="PS50097"/>
    </source>
</evidence>
<proteinExistence type="predicted"/>
<name>A0A8J2WCS0_9CRUS</name>
<feature type="domain" description="BTB" evidence="1">
    <location>
        <begin position="160"/>
        <end position="228"/>
    </location>
</feature>